<evidence type="ECO:0000259" key="2">
    <source>
        <dbReference type="PROSITE" id="PS50851"/>
    </source>
</evidence>
<dbReference type="Proteomes" id="UP000002318">
    <property type="component" value="Chromosome"/>
</dbReference>
<dbReference type="eggNOG" id="COG0835">
    <property type="taxonomic scope" value="Bacteria"/>
</dbReference>
<dbReference type="Gene3D" id="2.40.50.180">
    <property type="entry name" value="CheA-289, Domain 4"/>
    <property type="match status" value="1"/>
</dbReference>
<dbReference type="RefSeq" id="WP_013254870.1">
    <property type="nucleotide sequence ID" value="NC_014364.1"/>
</dbReference>
<dbReference type="Gene3D" id="2.30.30.40">
    <property type="entry name" value="SH3 Domains"/>
    <property type="match status" value="1"/>
</dbReference>
<dbReference type="KEGG" id="ssm:Spirs_2292"/>
<gene>
    <name evidence="3" type="ordered locus">Spirs_2292</name>
</gene>
<evidence type="ECO:0000313" key="4">
    <source>
        <dbReference type="Proteomes" id="UP000002318"/>
    </source>
</evidence>
<evidence type="ECO:0000256" key="1">
    <source>
        <dbReference type="SAM" id="MobiDB-lite"/>
    </source>
</evidence>
<accession>E1R1N1</accession>
<dbReference type="SUPFAM" id="SSF50341">
    <property type="entry name" value="CheW-like"/>
    <property type="match status" value="1"/>
</dbReference>
<proteinExistence type="predicted"/>
<dbReference type="PROSITE" id="PS50851">
    <property type="entry name" value="CHEW"/>
    <property type="match status" value="1"/>
</dbReference>
<dbReference type="Pfam" id="PF01584">
    <property type="entry name" value="CheW"/>
    <property type="match status" value="1"/>
</dbReference>
<dbReference type="PANTHER" id="PTHR22617:SF41">
    <property type="entry name" value="CHEMOTAXIS SIGNAL TRANSDUCTION SYSTEM ADAPTOR PROTEIN CHEW"/>
    <property type="match status" value="1"/>
</dbReference>
<dbReference type="InterPro" id="IPR002545">
    <property type="entry name" value="CheW-lke_dom"/>
</dbReference>
<dbReference type="AlphaFoldDB" id="E1R1N1"/>
<dbReference type="InterPro" id="IPR039315">
    <property type="entry name" value="CheW"/>
</dbReference>
<dbReference type="HOGENOM" id="CLU_048995_1_1_12"/>
<evidence type="ECO:0000313" key="3">
    <source>
        <dbReference type="EMBL" id="ADK81407.1"/>
    </source>
</evidence>
<dbReference type="GO" id="GO:0005829">
    <property type="term" value="C:cytosol"/>
    <property type="evidence" value="ECO:0007669"/>
    <property type="project" value="TreeGrafter"/>
</dbReference>
<dbReference type="STRING" id="573413.Spirs_2292"/>
<dbReference type="OrthoDB" id="9794382at2"/>
<organism evidence="3 4">
    <name type="scientific">Sediminispirochaeta smaragdinae (strain DSM 11293 / JCM 15392 / SEBR 4228)</name>
    <name type="common">Spirochaeta smaragdinae</name>
    <dbReference type="NCBI Taxonomy" id="573413"/>
    <lineage>
        <taxon>Bacteria</taxon>
        <taxon>Pseudomonadati</taxon>
        <taxon>Spirochaetota</taxon>
        <taxon>Spirochaetia</taxon>
        <taxon>Spirochaetales</taxon>
        <taxon>Spirochaetaceae</taxon>
        <taxon>Sediminispirochaeta</taxon>
    </lineage>
</organism>
<dbReference type="InterPro" id="IPR036061">
    <property type="entry name" value="CheW-like_dom_sf"/>
</dbReference>
<protein>
    <submittedName>
        <fullName evidence="3">CheW protein</fullName>
    </submittedName>
</protein>
<name>E1R1N1_SEDSS</name>
<dbReference type="CDD" id="cd00732">
    <property type="entry name" value="CheW"/>
    <property type="match status" value="1"/>
</dbReference>
<sequence length="174" mass="19301">MQFLTFMLSEEVYGVEVSKVREVLEVIDITKVPRMPPFMRGVINLRGGVVPVVDLAMKFGMDAIVNTVNTCIIVLEVEVNGDLVVVGALADSVREVIELDLSQIEPAPRIGTTLNTEFIEGIGKRDDEFIIILTIDRIFSVSEITAVKTGVQEEEEEEEVSEEDEKISQTEEDG</sequence>
<reference evidence="3 4" key="1">
    <citation type="journal article" date="2010" name="Stand. Genomic Sci.">
        <title>Complete genome sequence of Spirochaeta smaragdinae type strain (SEBR 4228).</title>
        <authorList>
            <person name="Mavromatis K."/>
            <person name="Yasawong M."/>
            <person name="Chertkov O."/>
            <person name="Lapidus A."/>
            <person name="Lucas S."/>
            <person name="Nolan M."/>
            <person name="Del Rio T.G."/>
            <person name="Tice H."/>
            <person name="Cheng J.F."/>
            <person name="Pitluck S."/>
            <person name="Liolios K."/>
            <person name="Ivanova N."/>
            <person name="Tapia R."/>
            <person name="Han C."/>
            <person name="Bruce D."/>
            <person name="Goodwin L."/>
            <person name="Pati A."/>
            <person name="Chen A."/>
            <person name="Palaniappan K."/>
            <person name="Land M."/>
            <person name="Hauser L."/>
            <person name="Chang Y.J."/>
            <person name="Jeffries C.D."/>
            <person name="Detter J.C."/>
            <person name="Rohde M."/>
            <person name="Brambilla E."/>
            <person name="Spring S."/>
            <person name="Goker M."/>
            <person name="Sikorski J."/>
            <person name="Woyke T."/>
            <person name="Bristow J."/>
            <person name="Eisen J.A."/>
            <person name="Markowitz V."/>
            <person name="Hugenholtz P."/>
            <person name="Klenk H.P."/>
            <person name="Kyrpides N.C."/>
        </authorList>
    </citation>
    <scope>NUCLEOTIDE SEQUENCE [LARGE SCALE GENOMIC DNA]</scope>
    <source>
        <strain evidence="4">DSM 11293 / JCM 15392 / SEBR 4228</strain>
    </source>
</reference>
<dbReference type="PANTHER" id="PTHR22617">
    <property type="entry name" value="CHEMOTAXIS SENSOR HISTIDINE KINASE-RELATED"/>
    <property type="match status" value="1"/>
</dbReference>
<feature type="region of interest" description="Disordered" evidence="1">
    <location>
        <begin position="149"/>
        <end position="174"/>
    </location>
</feature>
<dbReference type="SMART" id="SM00260">
    <property type="entry name" value="CheW"/>
    <property type="match status" value="1"/>
</dbReference>
<feature type="compositionally biased region" description="Acidic residues" evidence="1">
    <location>
        <begin position="152"/>
        <end position="174"/>
    </location>
</feature>
<dbReference type="GO" id="GO:0007165">
    <property type="term" value="P:signal transduction"/>
    <property type="evidence" value="ECO:0007669"/>
    <property type="project" value="InterPro"/>
</dbReference>
<feature type="domain" description="CheW-like" evidence="2">
    <location>
        <begin position="1"/>
        <end position="144"/>
    </location>
</feature>
<dbReference type="GO" id="GO:0006935">
    <property type="term" value="P:chemotaxis"/>
    <property type="evidence" value="ECO:0007669"/>
    <property type="project" value="InterPro"/>
</dbReference>
<dbReference type="EMBL" id="CP002116">
    <property type="protein sequence ID" value="ADK81407.1"/>
    <property type="molecule type" value="Genomic_DNA"/>
</dbReference>
<keyword evidence="4" id="KW-1185">Reference proteome</keyword>